<dbReference type="Pfam" id="PF07504">
    <property type="entry name" value="FTP"/>
    <property type="match status" value="1"/>
</dbReference>
<comment type="cofactor">
    <cofactor evidence="1 11">
        <name>Zn(2+)</name>
        <dbReference type="ChEBI" id="CHEBI:29105"/>
    </cofactor>
</comment>
<evidence type="ECO:0000256" key="1">
    <source>
        <dbReference type="ARBA" id="ARBA00001947"/>
    </source>
</evidence>
<evidence type="ECO:0000256" key="6">
    <source>
        <dbReference type="ARBA" id="ARBA00022801"/>
    </source>
</evidence>
<dbReference type="Pfam" id="PF01447">
    <property type="entry name" value="Peptidase_M4"/>
    <property type="match status" value="1"/>
</dbReference>
<keyword evidence="17" id="KW-1185">Reference proteome</keyword>
<evidence type="ECO:0000259" key="12">
    <source>
        <dbReference type="Pfam" id="PF01447"/>
    </source>
</evidence>
<keyword evidence="9" id="KW-0865">Zymogen</keyword>
<dbReference type="PRINTS" id="PR00730">
    <property type="entry name" value="THERMOLYSIN"/>
</dbReference>
<dbReference type="InterPro" id="IPR001570">
    <property type="entry name" value="Peptidase_M4_C_domain"/>
</dbReference>
<dbReference type="Gene3D" id="3.10.450.40">
    <property type="match status" value="1"/>
</dbReference>
<keyword evidence="6 11" id="KW-0378">Hydrolase</keyword>
<dbReference type="Pfam" id="PF03413">
    <property type="entry name" value="PepSY"/>
    <property type="match status" value="1"/>
</dbReference>
<protein>
    <recommendedName>
        <fullName evidence="11">Neutral metalloproteinase</fullName>
        <ecNumber evidence="11">3.4.24.-</ecNumber>
    </recommendedName>
</protein>
<dbReference type="Proteomes" id="UP000198619">
    <property type="component" value="Unassembled WGS sequence"/>
</dbReference>
<evidence type="ECO:0000256" key="10">
    <source>
        <dbReference type="PIRSR" id="PIRSR623612-1"/>
    </source>
</evidence>
<keyword evidence="4" id="KW-0479">Metal-binding</keyword>
<dbReference type="AlphaFoldDB" id="A0A1I1B9G3"/>
<organism evidence="16 17">
    <name type="scientific">Clostridium frigidicarnis</name>
    <dbReference type="NCBI Taxonomy" id="84698"/>
    <lineage>
        <taxon>Bacteria</taxon>
        <taxon>Bacillati</taxon>
        <taxon>Bacillota</taxon>
        <taxon>Clostridia</taxon>
        <taxon>Eubacteriales</taxon>
        <taxon>Clostridiaceae</taxon>
        <taxon>Clostridium</taxon>
    </lineage>
</organism>
<dbReference type="EMBL" id="FOKI01000065">
    <property type="protein sequence ID" value="SFB45338.1"/>
    <property type="molecule type" value="Genomic_DNA"/>
</dbReference>
<evidence type="ECO:0000256" key="2">
    <source>
        <dbReference type="ARBA" id="ARBA00009388"/>
    </source>
</evidence>
<dbReference type="Pfam" id="PF02868">
    <property type="entry name" value="Peptidase_M4_C"/>
    <property type="match status" value="1"/>
</dbReference>
<dbReference type="PANTHER" id="PTHR33794">
    <property type="entry name" value="BACILLOLYSIN"/>
    <property type="match status" value="1"/>
</dbReference>
<dbReference type="OrthoDB" id="291295at2"/>
<dbReference type="InterPro" id="IPR027268">
    <property type="entry name" value="Peptidase_M4/M1_CTD_sf"/>
</dbReference>
<keyword evidence="8 11" id="KW-0482">Metalloprotease</keyword>
<dbReference type="InterPro" id="IPR050728">
    <property type="entry name" value="Zinc_Metalloprotease_M4"/>
</dbReference>
<comment type="subcellular location">
    <subcellularLocation>
        <location evidence="11">Secreted</location>
    </subcellularLocation>
</comment>
<dbReference type="Gene3D" id="3.10.450.490">
    <property type="match status" value="1"/>
</dbReference>
<evidence type="ECO:0000259" key="14">
    <source>
        <dbReference type="Pfam" id="PF03413"/>
    </source>
</evidence>
<keyword evidence="3 11" id="KW-0645">Protease</keyword>
<feature type="domain" description="FTP" evidence="15">
    <location>
        <begin position="108"/>
        <end position="155"/>
    </location>
</feature>
<dbReference type="Gene3D" id="1.10.390.10">
    <property type="entry name" value="Neutral Protease Domain 2"/>
    <property type="match status" value="1"/>
</dbReference>
<feature type="domain" description="Peptidase M4 C-terminal" evidence="13">
    <location>
        <begin position="403"/>
        <end position="555"/>
    </location>
</feature>
<evidence type="ECO:0000256" key="11">
    <source>
        <dbReference type="RuleBase" id="RU366073"/>
    </source>
</evidence>
<dbReference type="GO" id="GO:0004222">
    <property type="term" value="F:metalloendopeptidase activity"/>
    <property type="evidence" value="ECO:0007669"/>
    <property type="project" value="UniProtKB-UniRule"/>
</dbReference>
<dbReference type="InterPro" id="IPR025711">
    <property type="entry name" value="PepSY"/>
</dbReference>
<dbReference type="GO" id="GO:0005576">
    <property type="term" value="C:extracellular region"/>
    <property type="evidence" value="ECO:0007669"/>
    <property type="project" value="UniProtKB-SubCell"/>
</dbReference>
<accession>A0A1I1B9G3</accession>
<dbReference type="Gene3D" id="3.10.170.10">
    <property type="match status" value="1"/>
</dbReference>
<dbReference type="CDD" id="cd09597">
    <property type="entry name" value="M4_TLP"/>
    <property type="match status" value="1"/>
</dbReference>
<dbReference type="RefSeq" id="WP_090043222.1">
    <property type="nucleotide sequence ID" value="NZ_FOKI01000065.1"/>
</dbReference>
<evidence type="ECO:0000256" key="7">
    <source>
        <dbReference type="ARBA" id="ARBA00022833"/>
    </source>
</evidence>
<dbReference type="EC" id="3.4.24.-" evidence="11"/>
<reference evidence="16 17" key="1">
    <citation type="submission" date="2016-10" db="EMBL/GenBank/DDBJ databases">
        <authorList>
            <person name="de Groot N.N."/>
        </authorList>
    </citation>
    <scope>NUCLEOTIDE SEQUENCE [LARGE SCALE GENOMIC DNA]</scope>
    <source>
        <strain evidence="16 17">DSM 12271</strain>
    </source>
</reference>
<feature type="chain" id="PRO_5023088164" description="Neutral metalloproteinase" evidence="11">
    <location>
        <begin position="28"/>
        <end position="566"/>
    </location>
</feature>
<evidence type="ECO:0000256" key="3">
    <source>
        <dbReference type="ARBA" id="ARBA00022670"/>
    </source>
</evidence>
<dbReference type="InterPro" id="IPR011096">
    <property type="entry name" value="FTP_domain"/>
</dbReference>
<proteinExistence type="inferred from homology"/>
<keyword evidence="7 11" id="KW-0862">Zinc</keyword>
<evidence type="ECO:0000256" key="5">
    <source>
        <dbReference type="ARBA" id="ARBA00022729"/>
    </source>
</evidence>
<feature type="domain" description="PepSY" evidence="14">
    <location>
        <begin position="171"/>
        <end position="243"/>
    </location>
</feature>
<gene>
    <name evidence="16" type="ORF">SAMN04488528_10659</name>
</gene>
<keyword evidence="5 11" id="KW-0732">Signal</keyword>
<evidence type="ECO:0000259" key="13">
    <source>
        <dbReference type="Pfam" id="PF02868"/>
    </source>
</evidence>
<comment type="similarity">
    <text evidence="2 11">Belongs to the peptidase M4 family.</text>
</comment>
<evidence type="ECO:0000256" key="8">
    <source>
        <dbReference type="ARBA" id="ARBA00023049"/>
    </source>
</evidence>
<name>A0A1I1B9G3_9CLOT</name>
<dbReference type="GO" id="GO:0046872">
    <property type="term" value="F:metal ion binding"/>
    <property type="evidence" value="ECO:0007669"/>
    <property type="project" value="UniProtKB-UniRule"/>
</dbReference>
<evidence type="ECO:0000313" key="16">
    <source>
        <dbReference type="EMBL" id="SFB45338.1"/>
    </source>
</evidence>
<dbReference type="PANTHER" id="PTHR33794:SF1">
    <property type="entry name" value="BACILLOLYSIN"/>
    <property type="match status" value="1"/>
</dbReference>
<feature type="active site" evidence="10">
    <location>
        <position position="393"/>
    </location>
</feature>
<dbReference type="InterPro" id="IPR013856">
    <property type="entry name" value="Peptidase_M4_domain"/>
</dbReference>
<dbReference type="GO" id="GO:0006508">
    <property type="term" value="P:proteolysis"/>
    <property type="evidence" value="ECO:0007669"/>
    <property type="project" value="UniProtKB-KW"/>
</dbReference>
<feature type="active site" description="Proton donor" evidence="10">
    <location>
        <position position="482"/>
    </location>
</feature>
<dbReference type="InterPro" id="IPR023612">
    <property type="entry name" value="Peptidase_M4"/>
</dbReference>
<keyword evidence="11" id="KW-0964">Secreted</keyword>
<evidence type="ECO:0000256" key="4">
    <source>
        <dbReference type="ARBA" id="ARBA00022723"/>
    </source>
</evidence>
<evidence type="ECO:0000256" key="9">
    <source>
        <dbReference type="ARBA" id="ARBA00023145"/>
    </source>
</evidence>
<evidence type="ECO:0000313" key="17">
    <source>
        <dbReference type="Proteomes" id="UP000198619"/>
    </source>
</evidence>
<feature type="domain" description="Peptidase M4" evidence="12">
    <location>
        <begin position="252"/>
        <end position="400"/>
    </location>
</feature>
<dbReference type="SUPFAM" id="SSF55486">
    <property type="entry name" value="Metalloproteases ('zincins'), catalytic domain"/>
    <property type="match status" value="1"/>
</dbReference>
<sequence length="566" mass="61961">MKKTLISMLIATTMVFSFVGFGGRANASVSRDGYLKTLITTAEESKIEKSTQKTDIGSGDTYVYWGENENKSPRFIDGKLNEEAINNKDDVLKYVEENKDAFGLQTGDFQLKDEMKDDQGNTHYKVKLMKDGIDVRNKILIVHVNNDGNIYNINADIDSTLENVNFMEKVKISEADAIKIAEDSLEVKNNQANYTYAPTAQLFVDKLDGQWRTVFMAEIIYNDPSPANWSIFVDASTGEVLKTQNKIMDLEGSGTGLDGKSVPIQITKSGSKYQLSDSTRSSRGVYTTHDSGRSTYRVPGTIVQNSTTNFNAGGIMSSAVSAHYNVAKAADYYKNTFGRDSWDGKGAGITASVNVGRSYLNAYFDGRGNLAFGEGDKVNAAPFAGCLDIVAHEFTHAVTSSTADLAYENQSGALNESFSDVFGLIIEGDNTLWEMGDNLQLPTSRYVLKRSAKDPTMYGQPAHMNDYKNLPNTQNGDWGGVHTNSGIPNKAFYNIASKIGFDKAGKIYYKALTENLSASSNFMDARNALVAAAVSLYGSDSQERQIVQQGFADVGLGEAYQNEIPQ</sequence>
<comment type="function">
    <text evidence="11">Extracellular zinc metalloprotease.</text>
</comment>
<feature type="signal peptide" evidence="11">
    <location>
        <begin position="1"/>
        <end position="27"/>
    </location>
</feature>
<dbReference type="STRING" id="84698.SAMN04488528_10659"/>
<evidence type="ECO:0000259" key="15">
    <source>
        <dbReference type="Pfam" id="PF07504"/>
    </source>
</evidence>